<organism evidence="3 4">
    <name type="scientific">Cladophialophora yegresii CBS 114405</name>
    <dbReference type="NCBI Taxonomy" id="1182544"/>
    <lineage>
        <taxon>Eukaryota</taxon>
        <taxon>Fungi</taxon>
        <taxon>Dikarya</taxon>
        <taxon>Ascomycota</taxon>
        <taxon>Pezizomycotina</taxon>
        <taxon>Eurotiomycetes</taxon>
        <taxon>Chaetothyriomycetidae</taxon>
        <taxon>Chaetothyriales</taxon>
        <taxon>Herpotrichiellaceae</taxon>
        <taxon>Cladophialophora</taxon>
    </lineage>
</organism>
<feature type="transmembrane region" description="Helical" evidence="2">
    <location>
        <begin position="489"/>
        <end position="514"/>
    </location>
</feature>
<dbReference type="GeneID" id="19181366"/>
<dbReference type="HOGENOM" id="CLU_518746_0_0_1"/>
<dbReference type="EMBL" id="AMGW01000005">
    <property type="protein sequence ID" value="EXJ56447.1"/>
    <property type="molecule type" value="Genomic_DNA"/>
</dbReference>
<keyword evidence="2" id="KW-0812">Transmembrane</keyword>
<dbReference type="OrthoDB" id="4161243at2759"/>
<feature type="region of interest" description="Disordered" evidence="1">
    <location>
        <begin position="414"/>
        <end position="452"/>
    </location>
</feature>
<reference evidence="3 4" key="1">
    <citation type="submission" date="2013-03" db="EMBL/GenBank/DDBJ databases">
        <title>The Genome Sequence of Cladophialophora yegresii CBS 114405.</title>
        <authorList>
            <consortium name="The Broad Institute Genomics Platform"/>
            <person name="Cuomo C."/>
            <person name="de Hoog S."/>
            <person name="Gorbushina A."/>
            <person name="Walker B."/>
            <person name="Young S.K."/>
            <person name="Zeng Q."/>
            <person name="Gargeya S."/>
            <person name="Fitzgerald M."/>
            <person name="Haas B."/>
            <person name="Abouelleil A."/>
            <person name="Allen A.W."/>
            <person name="Alvarado L."/>
            <person name="Arachchi H.M."/>
            <person name="Berlin A.M."/>
            <person name="Chapman S.B."/>
            <person name="Gainer-Dewar J."/>
            <person name="Goldberg J."/>
            <person name="Griggs A."/>
            <person name="Gujja S."/>
            <person name="Hansen M."/>
            <person name="Howarth C."/>
            <person name="Imamovic A."/>
            <person name="Ireland A."/>
            <person name="Larimer J."/>
            <person name="McCowan C."/>
            <person name="Murphy C."/>
            <person name="Pearson M."/>
            <person name="Poon T.W."/>
            <person name="Priest M."/>
            <person name="Roberts A."/>
            <person name="Saif S."/>
            <person name="Shea T."/>
            <person name="Sisk P."/>
            <person name="Sykes S."/>
            <person name="Wortman J."/>
            <person name="Nusbaum C."/>
            <person name="Birren B."/>
        </authorList>
    </citation>
    <scope>NUCLEOTIDE SEQUENCE [LARGE SCALE GENOMIC DNA]</scope>
    <source>
        <strain evidence="3 4">CBS 114405</strain>
    </source>
</reference>
<dbReference type="RefSeq" id="XP_007758981.1">
    <property type="nucleotide sequence ID" value="XM_007760791.1"/>
</dbReference>
<feature type="region of interest" description="Disordered" evidence="1">
    <location>
        <begin position="252"/>
        <end position="284"/>
    </location>
</feature>
<evidence type="ECO:0000313" key="4">
    <source>
        <dbReference type="Proteomes" id="UP000019473"/>
    </source>
</evidence>
<evidence type="ECO:0000256" key="1">
    <source>
        <dbReference type="SAM" id="MobiDB-lite"/>
    </source>
</evidence>
<name>W9VL89_9EURO</name>
<protein>
    <submittedName>
        <fullName evidence="3">Uncharacterized protein</fullName>
    </submittedName>
</protein>
<dbReference type="Proteomes" id="UP000019473">
    <property type="component" value="Unassembled WGS sequence"/>
</dbReference>
<gene>
    <name evidence="3" type="ORF">A1O7_06791</name>
</gene>
<comment type="caution">
    <text evidence="3">The sequence shown here is derived from an EMBL/GenBank/DDBJ whole genome shotgun (WGS) entry which is preliminary data.</text>
</comment>
<feature type="compositionally biased region" description="Basic and acidic residues" evidence="1">
    <location>
        <begin position="429"/>
        <end position="442"/>
    </location>
</feature>
<evidence type="ECO:0000256" key="2">
    <source>
        <dbReference type="SAM" id="Phobius"/>
    </source>
</evidence>
<evidence type="ECO:0000313" key="3">
    <source>
        <dbReference type="EMBL" id="EXJ56447.1"/>
    </source>
</evidence>
<dbReference type="VEuPathDB" id="FungiDB:A1O7_06791"/>
<proteinExistence type="predicted"/>
<sequence>MPARESVMIEVIPCDRASTEEPSIEVAFNATPTGHASSKAQSPESTTLYGTSISKEPSMNEHNIFDVSSHADGAAGKHAAKLESMSPPKKLATGVVSTEQQISKLAHVFPWLRSDAEEEATSEPAVVAPVEDELASSFSDDSHSLTHVFVWLRPSYTSSQGETDVLEPVTDPDYDVFVTDKPSDDPGQAITPSGNLSLLEEQPAFDNAAHDLTVDRACAPYSIAHISESSVAHLNELPFINRPVIQEPSNETLPVEQPNFATSTTPPPSHDCARPQSAEEPDPITTASKDVAVYESPYGTLDHVFVFQKSVLTTVHTGSRGISVYESPFMTLDHIFVFRNSLATNSSASAEYDRHVGEIVTVNDSEAPGDVHVTIQEQAVNATREDDPTPNDGAWDKNELDYMAADAVVVDQDPGKNSLTEEDAVQPECNHHKTEHSTKPELDTDTTSSLAPSTPSYAETVVTGKAVSPSPHPFHDVPPVLTPWSFTPIIVGATASAILVSALSPALSATMLWASVIYTKNKLRC</sequence>
<keyword evidence="2" id="KW-1133">Transmembrane helix</keyword>
<keyword evidence="2" id="KW-0472">Membrane</keyword>
<dbReference type="AlphaFoldDB" id="W9VL89"/>
<accession>W9VL89</accession>
<keyword evidence="4" id="KW-1185">Reference proteome</keyword>